<feature type="transmembrane region" description="Helical" evidence="12">
    <location>
        <begin position="150"/>
        <end position="170"/>
    </location>
</feature>
<evidence type="ECO:0000256" key="10">
    <source>
        <dbReference type="ARBA" id="ARBA00023224"/>
    </source>
</evidence>
<evidence type="ECO:0000256" key="11">
    <source>
        <dbReference type="RuleBase" id="RU000688"/>
    </source>
</evidence>
<dbReference type="InterPro" id="IPR017452">
    <property type="entry name" value="GPCR_Rhodpsn_7TM"/>
</dbReference>
<evidence type="ECO:0000256" key="8">
    <source>
        <dbReference type="ARBA" id="ARBA00023170"/>
    </source>
</evidence>
<feature type="transmembrane region" description="Helical" evidence="12">
    <location>
        <begin position="111"/>
        <end position="129"/>
    </location>
</feature>
<organism evidence="14 16">
    <name type="scientific">Rotaria sordida</name>
    <dbReference type="NCBI Taxonomy" id="392033"/>
    <lineage>
        <taxon>Eukaryota</taxon>
        <taxon>Metazoa</taxon>
        <taxon>Spiralia</taxon>
        <taxon>Gnathifera</taxon>
        <taxon>Rotifera</taxon>
        <taxon>Eurotatoria</taxon>
        <taxon>Bdelloidea</taxon>
        <taxon>Philodinida</taxon>
        <taxon>Philodinidae</taxon>
        <taxon>Rotaria</taxon>
    </lineage>
</organism>
<evidence type="ECO:0000256" key="6">
    <source>
        <dbReference type="ARBA" id="ARBA00023136"/>
    </source>
</evidence>
<dbReference type="Gene3D" id="1.20.1070.10">
    <property type="entry name" value="Rhodopsin 7-helix transmembrane proteins"/>
    <property type="match status" value="2"/>
</dbReference>
<dbReference type="SUPFAM" id="SSF81321">
    <property type="entry name" value="Family A G protein-coupled receptor-like"/>
    <property type="match status" value="1"/>
</dbReference>
<evidence type="ECO:0000256" key="12">
    <source>
        <dbReference type="SAM" id="Phobius"/>
    </source>
</evidence>
<dbReference type="PRINTS" id="PR00358">
    <property type="entry name" value="BOMBESINR"/>
</dbReference>
<keyword evidence="2" id="KW-1003">Cell membrane</keyword>
<evidence type="ECO:0000256" key="9">
    <source>
        <dbReference type="ARBA" id="ARBA00023180"/>
    </source>
</evidence>
<keyword evidence="5 11" id="KW-0297">G-protein coupled receptor</keyword>
<keyword evidence="8 11" id="KW-0675">Receptor</keyword>
<dbReference type="EMBL" id="CAJNOL010003622">
    <property type="protein sequence ID" value="CAF1569113.1"/>
    <property type="molecule type" value="Genomic_DNA"/>
</dbReference>
<dbReference type="GO" id="GO:0008528">
    <property type="term" value="F:G protein-coupled peptide receptor activity"/>
    <property type="evidence" value="ECO:0007669"/>
    <property type="project" value="InterPro"/>
</dbReference>
<keyword evidence="4 12" id="KW-1133">Transmembrane helix</keyword>
<keyword evidence="17" id="KW-1185">Reference proteome</keyword>
<proteinExistence type="inferred from homology"/>
<feature type="domain" description="G-protein coupled receptors family 1 profile" evidence="13">
    <location>
        <begin position="50"/>
        <end position="491"/>
    </location>
</feature>
<dbReference type="Proteomes" id="UP000663870">
    <property type="component" value="Unassembled WGS sequence"/>
</dbReference>
<keyword evidence="9" id="KW-0325">Glycoprotein</keyword>
<dbReference type="InterPro" id="IPR000276">
    <property type="entry name" value="GPCR_Rhodpsn"/>
</dbReference>
<feature type="transmembrane region" description="Helical" evidence="12">
    <location>
        <begin position="30"/>
        <end position="59"/>
    </location>
</feature>
<dbReference type="InterPro" id="IPR001556">
    <property type="entry name" value="Bombsn_rcpt-like"/>
</dbReference>
<evidence type="ECO:0000256" key="3">
    <source>
        <dbReference type="ARBA" id="ARBA00022692"/>
    </source>
</evidence>
<feature type="transmembrane region" description="Helical" evidence="12">
    <location>
        <begin position="71"/>
        <end position="91"/>
    </location>
</feature>
<dbReference type="PROSITE" id="PS50262">
    <property type="entry name" value="G_PROTEIN_RECEP_F1_2"/>
    <property type="match status" value="1"/>
</dbReference>
<dbReference type="PANTHER" id="PTHR45695:SF9">
    <property type="entry name" value="LEUCOKININ RECEPTOR"/>
    <property type="match status" value="1"/>
</dbReference>
<dbReference type="PROSITE" id="PS00237">
    <property type="entry name" value="G_PROTEIN_RECEP_F1_1"/>
    <property type="match status" value="1"/>
</dbReference>
<comment type="subcellular location">
    <subcellularLocation>
        <location evidence="1">Cell membrane</location>
        <topology evidence="1">Multi-pass membrane protein</topology>
    </subcellularLocation>
</comment>
<evidence type="ECO:0000256" key="2">
    <source>
        <dbReference type="ARBA" id="ARBA00022475"/>
    </source>
</evidence>
<keyword evidence="7" id="KW-1015">Disulfide bond</keyword>
<evidence type="ECO:0000256" key="1">
    <source>
        <dbReference type="ARBA" id="ARBA00004651"/>
    </source>
</evidence>
<comment type="caution">
    <text evidence="14">The sequence shown here is derived from an EMBL/GenBank/DDBJ whole genome shotgun (WGS) entry which is preliminary data.</text>
</comment>
<dbReference type="AlphaFoldDB" id="A0A815D757"/>
<evidence type="ECO:0000256" key="7">
    <source>
        <dbReference type="ARBA" id="ARBA00023157"/>
    </source>
</evidence>
<evidence type="ECO:0000256" key="5">
    <source>
        <dbReference type="ARBA" id="ARBA00023040"/>
    </source>
</evidence>
<name>A0A815D757_9BILA</name>
<keyword evidence="10 11" id="KW-0807">Transducer</keyword>
<dbReference type="GO" id="GO:0005886">
    <property type="term" value="C:plasma membrane"/>
    <property type="evidence" value="ECO:0007669"/>
    <property type="project" value="UniProtKB-SubCell"/>
</dbReference>
<feature type="transmembrane region" description="Helical" evidence="12">
    <location>
        <begin position="475"/>
        <end position="498"/>
    </location>
</feature>
<keyword evidence="6 12" id="KW-0472">Membrane</keyword>
<feature type="transmembrane region" description="Helical" evidence="12">
    <location>
        <begin position="401"/>
        <end position="426"/>
    </location>
</feature>
<reference evidence="14" key="1">
    <citation type="submission" date="2021-02" db="EMBL/GenBank/DDBJ databases">
        <authorList>
            <person name="Nowell W R."/>
        </authorList>
    </citation>
    <scope>NUCLEOTIDE SEQUENCE</scope>
</reference>
<evidence type="ECO:0000313" key="15">
    <source>
        <dbReference type="EMBL" id="CAF1569113.1"/>
    </source>
</evidence>
<evidence type="ECO:0000313" key="14">
    <source>
        <dbReference type="EMBL" id="CAF1293823.1"/>
    </source>
</evidence>
<comment type="similarity">
    <text evidence="11">Belongs to the G-protein coupled receptor 1 family.</text>
</comment>
<sequence length="524" mass="61257">MMLQDLKTDHNYSYQPNLFWMKNIQTHTSFLFSFILFFIYAIIFLIGLIANIFVIVMIIKRRRMRTLTNRFLLNLAISDLIATLVCLPPTAYHYYDKRWIFGEFLCRFVPFMQGTSVAVSIFTLMAVSIDRFIAIHKPIHSKILCTPTRIIVTIVITWIASLLLMIPLILHHRIVDPFEITLTACAEEWHQNMNARLVYDFILLIVLFILPLTLMTYCYIRISFSLWFIDSNIQTTSSTSTINTGRFSILSDDFQNDIRLNSAQNTRSLCVHYHKTNENNLNRQQLDDYRSLLMPNRQRQQNTILNNNNNNTYNHSLNIISRRFSDNNYKSNTNCLQLNKQQRSTSIGQRYSISQYTTGIFRSSVISLQNQNRISNANNPQRRSIFDFEHASRILQSRRRVVKLLITLVIVFFITRLPLNILSIYIDVTSNTYLPDNTYTNITKFGFNEDQVAVYSSYVTNTDKKMFLVLYVNPIFQLFSLSNSAINPLCYCVMSHAVKHIFIRFREKIRRGGNKKASSLTLVQ</sequence>
<dbReference type="Pfam" id="PF00001">
    <property type="entry name" value="7tm_1"/>
    <property type="match status" value="1"/>
</dbReference>
<dbReference type="PANTHER" id="PTHR45695">
    <property type="entry name" value="LEUCOKININ RECEPTOR-RELATED"/>
    <property type="match status" value="1"/>
</dbReference>
<dbReference type="PRINTS" id="PR00237">
    <property type="entry name" value="GPCRRHODOPSN"/>
</dbReference>
<gene>
    <name evidence="15" type="ORF">JXQ802_LOCUS45033</name>
    <name evidence="14" type="ORF">PYM288_LOCUS29541</name>
</gene>
<accession>A0A815D757</accession>
<keyword evidence="3 11" id="KW-0812">Transmembrane</keyword>
<evidence type="ECO:0000313" key="17">
    <source>
        <dbReference type="Proteomes" id="UP000663870"/>
    </source>
</evidence>
<evidence type="ECO:0000313" key="16">
    <source>
        <dbReference type="Proteomes" id="UP000663854"/>
    </source>
</evidence>
<feature type="transmembrane region" description="Helical" evidence="12">
    <location>
        <begin position="197"/>
        <end position="220"/>
    </location>
</feature>
<evidence type="ECO:0000256" key="4">
    <source>
        <dbReference type="ARBA" id="ARBA00022989"/>
    </source>
</evidence>
<evidence type="ECO:0000259" key="13">
    <source>
        <dbReference type="PROSITE" id="PS50262"/>
    </source>
</evidence>
<protein>
    <recommendedName>
        <fullName evidence="13">G-protein coupled receptors family 1 profile domain-containing protein</fullName>
    </recommendedName>
</protein>
<dbReference type="Proteomes" id="UP000663854">
    <property type="component" value="Unassembled WGS sequence"/>
</dbReference>
<dbReference type="EMBL" id="CAJNOH010002446">
    <property type="protein sequence ID" value="CAF1293823.1"/>
    <property type="molecule type" value="Genomic_DNA"/>
</dbReference>